<dbReference type="PROSITE" id="PS50090">
    <property type="entry name" value="MYB_LIKE"/>
    <property type="match status" value="2"/>
</dbReference>
<reference evidence="10" key="1">
    <citation type="journal article" date="2023" name="Nat. Commun.">
        <title>Diploid and tetraploid genomes of Acorus and the evolution of monocots.</title>
        <authorList>
            <person name="Ma L."/>
            <person name="Liu K.W."/>
            <person name="Li Z."/>
            <person name="Hsiao Y.Y."/>
            <person name="Qi Y."/>
            <person name="Fu T."/>
            <person name="Tang G.D."/>
            <person name="Zhang D."/>
            <person name="Sun W.H."/>
            <person name="Liu D.K."/>
            <person name="Li Y."/>
            <person name="Chen G.Z."/>
            <person name="Liu X.D."/>
            <person name="Liao X.Y."/>
            <person name="Jiang Y.T."/>
            <person name="Yu X."/>
            <person name="Hao Y."/>
            <person name="Huang J."/>
            <person name="Zhao X.W."/>
            <person name="Ke S."/>
            <person name="Chen Y.Y."/>
            <person name="Wu W.L."/>
            <person name="Hsu J.L."/>
            <person name="Lin Y.F."/>
            <person name="Huang M.D."/>
            <person name="Li C.Y."/>
            <person name="Huang L."/>
            <person name="Wang Z.W."/>
            <person name="Zhao X."/>
            <person name="Zhong W.Y."/>
            <person name="Peng D.H."/>
            <person name="Ahmad S."/>
            <person name="Lan S."/>
            <person name="Zhang J.S."/>
            <person name="Tsai W.C."/>
            <person name="Van de Peer Y."/>
            <person name="Liu Z.J."/>
        </authorList>
    </citation>
    <scope>NUCLEOTIDE SEQUENCE</scope>
    <source>
        <strain evidence="10">CP</strain>
    </source>
</reference>
<dbReference type="CDD" id="cd00167">
    <property type="entry name" value="SANT"/>
    <property type="match status" value="2"/>
</dbReference>
<evidence type="ECO:0000259" key="9">
    <source>
        <dbReference type="PROSITE" id="PS51294"/>
    </source>
</evidence>
<dbReference type="FunFam" id="1.10.10.60:FF:000015">
    <property type="entry name" value="Transcription factor RAX3"/>
    <property type="match status" value="1"/>
</dbReference>
<dbReference type="FunFam" id="1.10.10.60:FF:000394">
    <property type="entry name" value="MYB transcription factor"/>
    <property type="match status" value="1"/>
</dbReference>
<evidence type="ECO:0000256" key="6">
    <source>
        <dbReference type="ARBA" id="ARBA00023242"/>
    </source>
</evidence>
<feature type="domain" description="Myb-like" evidence="8">
    <location>
        <begin position="9"/>
        <end position="61"/>
    </location>
</feature>
<feature type="region of interest" description="Disordered" evidence="7">
    <location>
        <begin position="144"/>
        <end position="164"/>
    </location>
</feature>
<dbReference type="GO" id="GO:0000976">
    <property type="term" value="F:transcription cis-regulatory region binding"/>
    <property type="evidence" value="ECO:0007669"/>
    <property type="project" value="UniProtKB-ARBA"/>
</dbReference>
<dbReference type="Pfam" id="PF00249">
    <property type="entry name" value="Myb_DNA-binding"/>
    <property type="match status" value="2"/>
</dbReference>
<dbReference type="GO" id="GO:0005634">
    <property type="term" value="C:nucleus"/>
    <property type="evidence" value="ECO:0007669"/>
    <property type="project" value="UniProtKB-SubCell"/>
</dbReference>
<dbReference type="EMBL" id="JAUJYO010000010">
    <property type="protein sequence ID" value="KAK1306722.1"/>
    <property type="molecule type" value="Genomic_DNA"/>
</dbReference>
<evidence type="ECO:0000256" key="3">
    <source>
        <dbReference type="ARBA" id="ARBA00023015"/>
    </source>
</evidence>
<evidence type="ECO:0000259" key="8">
    <source>
        <dbReference type="PROSITE" id="PS50090"/>
    </source>
</evidence>
<dbReference type="PROSITE" id="PS51294">
    <property type="entry name" value="HTH_MYB"/>
    <property type="match status" value="2"/>
</dbReference>
<keyword evidence="6" id="KW-0539">Nucleus</keyword>
<feature type="compositionally biased region" description="Low complexity" evidence="7">
    <location>
        <begin position="144"/>
        <end position="153"/>
    </location>
</feature>
<sequence length="321" mass="35556">MGRPPCCDKSNVKRGLWTAEEDAKILAYISTHGTANWTSVPKKAGLKRCGKSCRLRWTNYLRPDLKHESFTPQEEELIVNLHAAIGSRWSIIADQLPGITDNDVKNHWNTKLRKKLFEKGIDPITHKPMSQIAAYYQSIGFSKSTKSPTTTSTYHAPKSTPKPMMPNTLTTMNNNNNQPTHQEIFYNNHTLYNANLKMISFDEASSSIAPPSLMQDDHNNNDCSGSSSSFSWSDFLLDEELLSPCKDEQPQSQCAFAGPNGLDVDGGGCSGFMDEVIVSQGDLNGLVGSSSTSLDGSFMEGFYDEDSGMWELAEFLNDETT</sequence>
<dbReference type="InterPro" id="IPR009057">
    <property type="entry name" value="Homeodomain-like_sf"/>
</dbReference>
<reference evidence="10" key="2">
    <citation type="submission" date="2023-06" db="EMBL/GenBank/DDBJ databases">
        <authorList>
            <person name="Ma L."/>
            <person name="Liu K.-W."/>
            <person name="Li Z."/>
            <person name="Hsiao Y.-Y."/>
            <person name="Qi Y."/>
            <person name="Fu T."/>
            <person name="Tang G."/>
            <person name="Zhang D."/>
            <person name="Sun W.-H."/>
            <person name="Liu D.-K."/>
            <person name="Li Y."/>
            <person name="Chen G.-Z."/>
            <person name="Liu X.-D."/>
            <person name="Liao X.-Y."/>
            <person name="Jiang Y.-T."/>
            <person name="Yu X."/>
            <person name="Hao Y."/>
            <person name="Huang J."/>
            <person name="Zhao X.-W."/>
            <person name="Ke S."/>
            <person name="Chen Y.-Y."/>
            <person name="Wu W.-L."/>
            <person name="Hsu J.-L."/>
            <person name="Lin Y.-F."/>
            <person name="Huang M.-D."/>
            <person name="Li C.-Y."/>
            <person name="Huang L."/>
            <person name="Wang Z.-W."/>
            <person name="Zhao X."/>
            <person name="Zhong W.-Y."/>
            <person name="Peng D.-H."/>
            <person name="Ahmad S."/>
            <person name="Lan S."/>
            <person name="Zhang J.-S."/>
            <person name="Tsai W.-C."/>
            <person name="Van De Peer Y."/>
            <person name="Liu Z.-J."/>
        </authorList>
    </citation>
    <scope>NUCLEOTIDE SEQUENCE</scope>
    <source>
        <strain evidence="10">CP</strain>
        <tissue evidence="10">Leaves</tissue>
    </source>
</reference>
<feature type="domain" description="Myb-like" evidence="8">
    <location>
        <begin position="62"/>
        <end position="112"/>
    </location>
</feature>
<feature type="domain" description="HTH myb-type" evidence="9">
    <location>
        <begin position="66"/>
        <end position="116"/>
    </location>
</feature>
<protein>
    <submittedName>
        <fullName evidence="10">Protein ODORANT1</fullName>
    </submittedName>
</protein>
<keyword evidence="5" id="KW-0804">Transcription</keyword>
<keyword evidence="2" id="KW-0677">Repeat</keyword>
<feature type="domain" description="HTH myb-type" evidence="9">
    <location>
        <begin position="9"/>
        <end position="65"/>
    </location>
</feature>
<comment type="subcellular location">
    <subcellularLocation>
        <location evidence="1">Nucleus</location>
    </subcellularLocation>
</comment>
<dbReference type="InterPro" id="IPR015495">
    <property type="entry name" value="Myb_TF_plants"/>
</dbReference>
<evidence type="ECO:0000256" key="1">
    <source>
        <dbReference type="ARBA" id="ARBA00004123"/>
    </source>
</evidence>
<dbReference type="PANTHER" id="PTHR47994">
    <property type="entry name" value="F14D16.11-RELATED"/>
    <property type="match status" value="1"/>
</dbReference>
<evidence type="ECO:0000256" key="2">
    <source>
        <dbReference type="ARBA" id="ARBA00022737"/>
    </source>
</evidence>
<keyword evidence="4" id="KW-0238">DNA-binding</keyword>
<keyword evidence="3" id="KW-0805">Transcription regulation</keyword>
<dbReference type="PANTHER" id="PTHR47994:SF5">
    <property type="entry name" value="F14D16.11-RELATED"/>
    <property type="match status" value="1"/>
</dbReference>
<comment type="caution">
    <text evidence="10">The sequence shown here is derived from an EMBL/GenBank/DDBJ whole genome shotgun (WGS) entry which is preliminary data.</text>
</comment>
<dbReference type="InterPro" id="IPR017930">
    <property type="entry name" value="Myb_dom"/>
</dbReference>
<gene>
    <name evidence="10" type="primary">ODO1</name>
    <name evidence="10" type="ORF">QJS10_CPA10g00292</name>
</gene>
<dbReference type="InterPro" id="IPR001005">
    <property type="entry name" value="SANT/Myb"/>
</dbReference>
<evidence type="ECO:0000256" key="4">
    <source>
        <dbReference type="ARBA" id="ARBA00023125"/>
    </source>
</evidence>
<dbReference type="Gene3D" id="1.10.10.60">
    <property type="entry name" value="Homeodomain-like"/>
    <property type="match status" value="2"/>
</dbReference>
<evidence type="ECO:0000256" key="7">
    <source>
        <dbReference type="SAM" id="MobiDB-lite"/>
    </source>
</evidence>
<dbReference type="Proteomes" id="UP001180020">
    <property type="component" value="Unassembled WGS sequence"/>
</dbReference>
<dbReference type="SMART" id="SM00717">
    <property type="entry name" value="SANT"/>
    <property type="match status" value="2"/>
</dbReference>
<proteinExistence type="predicted"/>
<name>A0AAV9E0W5_ACOCL</name>
<keyword evidence="11" id="KW-1185">Reference proteome</keyword>
<evidence type="ECO:0000313" key="11">
    <source>
        <dbReference type="Proteomes" id="UP001180020"/>
    </source>
</evidence>
<dbReference type="AlphaFoldDB" id="A0AAV9E0W5"/>
<accession>A0AAV9E0W5</accession>
<evidence type="ECO:0000256" key="5">
    <source>
        <dbReference type="ARBA" id="ARBA00023163"/>
    </source>
</evidence>
<organism evidence="10 11">
    <name type="scientific">Acorus calamus</name>
    <name type="common">Sweet flag</name>
    <dbReference type="NCBI Taxonomy" id="4465"/>
    <lineage>
        <taxon>Eukaryota</taxon>
        <taxon>Viridiplantae</taxon>
        <taxon>Streptophyta</taxon>
        <taxon>Embryophyta</taxon>
        <taxon>Tracheophyta</taxon>
        <taxon>Spermatophyta</taxon>
        <taxon>Magnoliopsida</taxon>
        <taxon>Liliopsida</taxon>
        <taxon>Acoraceae</taxon>
        <taxon>Acorus</taxon>
    </lineage>
</organism>
<dbReference type="SUPFAM" id="SSF46689">
    <property type="entry name" value="Homeodomain-like"/>
    <property type="match status" value="1"/>
</dbReference>
<evidence type="ECO:0000313" key="10">
    <source>
        <dbReference type="EMBL" id="KAK1306722.1"/>
    </source>
</evidence>